<evidence type="ECO:0008006" key="4">
    <source>
        <dbReference type="Google" id="ProtNLM"/>
    </source>
</evidence>
<comment type="caution">
    <text evidence="2">The sequence shown here is derived from an EMBL/GenBank/DDBJ whole genome shotgun (WGS) entry which is preliminary data.</text>
</comment>
<feature type="signal peptide" evidence="1">
    <location>
        <begin position="1"/>
        <end position="19"/>
    </location>
</feature>
<gene>
    <name evidence="2" type="ORF">QR685DRAFT_192783</name>
</gene>
<keyword evidence="3" id="KW-1185">Reference proteome</keyword>
<evidence type="ECO:0000313" key="2">
    <source>
        <dbReference type="EMBL" id="KAL0474019.1"/>
    </source>
</evidence>
<dbReference type="EMBL" id="JAVLET010000002">
    <property type="protein sequence ID" value="KAL0474019.1"/>
    <property type="molecule type" value="Genomic_DNA"/>
</dbReference>
<organism evidence="2 3">
    <name type="scientific">Neurospora intermedia</name>
    <dbReference type="NCBI Taxonomy" id="5142"/>
    <lineage>
        <taxon>Eukaryota</taxon>
        <taxon>Fungi</taxon>
        <taxon>Dikarya</taxon>
        <taxon>Ascomycota</taxon>
        <taxon>Pezizomycotina</taxon>
        <taxon>Sordariomycetes</taxon>
        <taxon>Sordariomycetidae</taxon>
        <taxon>Sordariales</taxon>
        <taxon>Sordariaceae</taxon>
        <taxon>Neurospora</taxon>
    </lineage>
</organism>
<protein>
    <recommendedName>
        <fullName evidence="4">Secreted protein</fullName>
    </recommendedName>
</protein>
<dbReference type="Proteomes" id="UP001451303">
    <property type="component" value="Unassembled WGS sequence"/>
</dbReference>
<keyword evidence="1" id="KW-0732">Signal</keyword>
<name>A0ABR3DN10_NEUIN</name>
<feature type="chain" id="PRO_5046617301" description="Secreted protein" evidence="1">
    <location>
        <begin position="20"/>
        <end position="94"/>
    </location>
</feature>
<evidence type="ECO:0000313" key="3">
    <source>
        <dbReference type="Proteomes" id="UP001451303"/>
    </source>
</evidence>
<reference evidence="2 3" key="1">
    <citation type="submission" date="2023-09" db="EMBL/GenBank/DDBJ databases">
        <title>Multi-omics analysis of a traditional fermented food reveals byproduct-associated fungal strains for waste-to-food upcycling.</title>
        <authorList>
            <consortium name="Lawrence Berkeley National Laboratory"/>
            <person name="Rekdal V.M."/>
            <person name="Villalobos-Escobedo J.M."/>
            <person name="Rodriguez-Valeron N."/>
            <person name="Garcia M.O."/>
            <person name="Vasquez D.P."/>
            <person name="Damayanti I."/>
            <person name="Sorensen P.M."/>
            <person name="Baidoo E.E."/>
            <person name="De Carvalho A.C."/>
            <person name="Riley R."/>
            <person name="Lipzen A."/>
            <person name="He G."/>
            <person name="Yan M."/>
            <person name="Haridas S."/>
            <person name="Daum C."/>
            <person name="Yoshinaga Y."/>
            <person name="Ng V."/>
            <person name="Grigoriev I.V."/>
            <person name="Munk R."/>
            <person name="Nuraida L."/>
            <person name="Wijaya C.H."/>
            <person name="Morales P.-C."/>
            <person name="Keasling J.D."/>
        </authorList>
    </citation>
    <scope>NUCLEOTIDE SEQUENCE [LARGE SCALE GENOMIC DNA]</scope>
    <source>
        <strain evidence="2 3">FGSC 2613</strain>
    </source>
</reference>
<evidence type="ECO:0000256" key="1">
    <source>
        <dbReference type="SAM" id="SignalP"/>
    </source>
</evidence>
<accession>A0ABR3DN10</accession>
<proteinExistence type="predicted"/>
<sequence length="94" mass="10333">MPGWLVLVVLSCSRLLVFPLRMRNWVERIAMTPGRDQGGTGSFIARLLVVKQSRTRGGVGRGGGWWQPGMDGFDDGGGVGMWAVRDRGWTKSLD</sequence>